<accession>A0ABU4AJB3</accession>
<name>A0ABU4AJB3_9HYPH</name>
<protein>
    <submittedName>
        <fullName evidence="2">Uncharacterized protein</fullName>
    </submittedName>
</protein>
<organism evidence="2 3">
    <name type="scientific">Nitratireductor aquimarinus</name>
    <dbReference type="NCBI Taxonomy" id="889300"/>
    <lineage>
        <taxon>Bacteria</taxon>
        <taxon>Pseudomonadati</taxon>
        <taxon>Pseudomonadota</taxon>
        <taxon>Alphaproteobacteria</taxon>
        <taxon>Hyphomicrobiales</taxon>
        <taxon>Phyllobacteriaceae</taxon>
        <taxon>Nitratireductor</taxon>
    </lineage>
</organism>
<gene>
    <name evidence="2" type="ORF">R2G56_08535</name>
</gene>
<feature type="transmembrane region" description="Helical" evidence="1">
    <location>
        <begin position="16"/>
        <end position="34"/>
    </location>
</feature>
<sequence length="87" mass="8969">MSGYVVSFLLSPLGKALAAVLAVSVIAGGIYLYGHQRGAASVLQRLQSDRITILKDGRKIDEEALGADDTGLCALLGGCELPDGGDH</sequence>
<dbReference type="Proteomes" id="UP001185659">
    <property type="component" value="Unassembled WGS sequence"/>
</dbReference>
<keyword evidence="3" id="KW-1185">Reference proteome</keyword>
<reference evidence="2 3" key="1">
    <citation type="submission" date="2023-10" db="EMBL/GenBank/DDBJ databases">
        <authorList>
            <person name="Venkata Ramana C."/>
            <person name="Sasikala C."/>
            <person name="Dhurka M."/>
        </authorList>
    </citation>
    <scope>NUCLEOTIDE SEQUENCE [LARGE SCALE GENOMIC DNA]</scope>
    <source>
        <strain evidence="2 3">KCTC 32151</strain>
    </source>
</reference>
<evidence type="ECO:0000313" key="3">
    <source>
        <dbReference type="Proteomes" id="UP001185659"/>
    </source>
</evidence>
<evidence type="ECO:0000256" key="1">
    <source>
        <dbReference type="SAM" id="Phobius"/>
    </source>
</evidence>
<dbReference type="RefSeq" id="WP_317561009.1">
    <property type="nucleotide sequence ID" value="NZ_JAWLIP010000003.1"/>
</dbReference>
<keyword evidence="1" id="KW-1133">Transmembrane helix</keyword>
<keyword evidence="1" id="KW-0472">Membrane</keyword>
<keyword evidence="1" id="KW-0812">Transmembrane</keyword>
<comment type="caution">
    <text evidence="2">The sequence shown here is derived from an EMBL/GenBank/DDBJ whole genome shotgun (WGS) entry which is preliminary data.</text>
</comment>
<dbReference type="EMBL" id="JAWLIP010000003">
    <property type="protein sequence ID" value="MDV6226329.1"/>
    <property type="molecule type" value="Genomic_DNA"/>
</dbReference>
<evidence type="ECO:0000313" key="2">
    <source>
        <dbReference type="EMBL" id="MDV6226329.1"/>
    </source>
</evidence>
<proteinExistence type="predicted"/>